<feature type="region of interest" description="Disordered" evidence="1">
    <location>
        <begin position="70"/>
        <end position="118"/>
    </location>
</feature>
<evidence type="ECO:0000256" key="1">
    <source>
        <dbReference type="SAM" id="MobiDB-lite"/>
    </source>
</evidence>
<reference evidence="2 3" key="1">
    <citation type="submission" date="2019-09" db="EMBL/GenBank/DDBJ databases">
        <authorList>
            <person name="Depoorter E."/>
        </authorList>
    </citation>
    <scope>NUCLEOTIDE SEQUENCE [LARGE SCALE GENOMIC DNA]</scope>
    <source>
        <strain evidence="2">LMG 24066</strain>
    </source>
</reference>
<gene>
    <name evidence="2" type="ORF">BAR24066_07319</name>
</gene>
<organism evidence="2 3">
    <name type="scientific">Burkholderia arboris</name>
    <dbReference type="NCBI Taxonomy" id="488730"/>
    <lineage>
        <taxon>Bacteria</taxon>
        <taxon>Pseudomonadati</taxon>
        <taxon>Pseudomonadota</taxon>
        <taxon>Betaproteobacteria</taxon>
        <taxon>Burkholderiales</taxon>
        <taxon>Burkholderiaceae</taxon>
        <taxon>Burkholderia</taxon>
        <taxon>Burkholderia cepacia complex</taxon>
    </lineage>
</organism>
<protein>
    <submittedName>
        <fullName evidence="2">SIS domain-containing protein</fullName>
    </submittedName>
</protein>
<dbReference type="InterPro" id="IPR036388">
    <property type="entry name" value="WH-like_DNA-bd_sf"/>
</dbReference>
<comment type="caution">
    <text evidence="2">The sequence shown here is derived from an EMBL/GenBank/DDBJ whole genome shotgun (WGS) entry which is preliminary data.</text>
</comment>
<dbReference type="InterPro" id="IPR009057">
    <property type="entry name" value="Homeodomain-like_sf"/>
</dbReference>
<evidence type="ECO:0000313" key="2">
    <source>
        <dbReference type="EMBL" id="VWC45389.1"/>
    </source>
</evidence>
<sequence length="135" mass="14914">MRRSAESFDALPRELTRVTPRIEANRSMVPRIAGMSTACGLPAPTVVRFAQRCGFAGFAEWQAVFRDEDAGGSGITPGYRERVRGLNRDTSAGGRPPPRHRSRHQRRHLAHGSAAPPRIGQRLADRVLDGSRVFQ</sequence>
<dbReference type="Gene3D" id="1.10.10.10">
    <property type="entry name" value="Winged helix-like DNA-binding domain superfamily/Winged helix DNA-binding domain"/>
    <property type="match status" value="1"/>
</dbReference>
<accession>A0A9Q9SRJ9</accession>
<proteinExistence type="predicted"/>
<dbReference type="Proteomes" id="UP000494172">
    <property type="component" value="Unassembled WGS sequence"/>
</dbReference>
<dbReference type="SUPFAM" id="SSF46689">
    <property type="entry name" value="Homeodomain-like"/>
    <property type="match status" value="1"/>
</dbReference>
<dbReference type="AlphaFoldDB" id="A0A9Q9SRJ9"/>
<name>A0A9Q9SRJ9_9BURK</name>
<feature type="compositionally biased region" description="Basic residues" evidence="1">
    <location>
        <begin position="97"/>
        <end position="110"/>
    </location>
</feature>
<evidence type="ECO:0000313" key="3">
    <source>
        <dbReference type="Proteomes" id="UP000494172"/>
    </source>
</evidence>
<dbReference type="EMBL" id="CABVPX010000059">
    <property type="protein sequence ID" value="VWC45389.1"/>
    <property type="molecule type" value="Genomic_DNA"/>
</dbReference>